<reference evidence="2 3" key="1">
    <citation type="journal article" date="2014" name="Genome Biol. Evol.">
        <title>The genome of the myxosporean Thelohanellus kitauei shows adaptations to nutrient acquisition within its fish host.</title>
        <authorList>
            <person name="Yang Y."/>
            <person name="Xiong J."/>
            <person name="Zhou Z."/>
            <person name="Huo F."/>
            <person name="Miao W."/>
            <person name="Ran C."/>
            <person name="Liu Y."/>
            <person name="Zhang J."/>
            <person name="Feng J."/>
            <person name="Wang M."/>
            <person name="Wang M."/>
            <person name="Wang L."/>
            <person name="Yao B."/>
        </authorList>
    </citation>
    <scope>NUCLEOTIDE SEQUENCE [LARGE SCALE GENOMIC DNA]</scope>
    <source>
        <strain evidence="2">Wuqing</strain>
    </source>
</reference>
<accession>A0A0C2MUD5</accession>
<keyword evidence="3" id="KW-1185">Reference proteome</keyword>
<evidence type="ECO:0000256" key="1">
    <source>
        <dbReference type="SAM" id="Phobius"/>
    </source>
</evidence>
<keyword evidence="1" id="KW-1133">Transmembrane helix</keyword>
<proteinExistence type="predicted"/>
<dbReference type="AlphaFoldDB" id="A0A0C2MUD5"/>
<evidence type="ECO:0000313" key="3">
    <source>
        <dbReference type="Proteomes" id="UP000031668"/>
    </source>
</evidence>
<sequence>MNDNEELLFEYENNFTIPENYSRFTCRSFEMHMTQVTDCGRYCQHHLVMNVETFHLSFVPENDELPPDDAQCIFLHQSDVMTIVHIVTLVGIFGFCCFLLWPPVLDFFGLDTDN</sequence>
<organism evidence="2 3">
    <name type="scientific">Thelohanellus kitauei</name>
    <name type="common">Myxosporean</name>
    <dbReference type="NCBI Taxonomy" id="669202"/>
    <lineage>
        <taxon>Eukaryota</taxon>
        <taxon>Metazoa</taxon>
        <taxon>Cnidaria</taxon>
        <taxon>Myxozoa</taxon>
        <taxon>Myxosporea</taxon>
        <taxon>Bivalvulida</taxon>
        <taxon>Platysporina</taxon>
        <taxon>Myxobolidae</taxon>
        <taxon>Thelohanellus</taxon>
    </lineage>
</organism>
<keyword evidence="1" id="KW-0472">Membrane</keyword>
<feature type="transmembrane region" description="Helical" evidence="1">
    <location>
        <begin position="80"/>
        <end position="101"/>
    </location>
</feature>
<keyword evidence="1" id="KW-0812">Transmembrane</keyword>
<dbReference type="Proteomes" id="UP000031668">
    <property type="component" value="Unassembled WGS sequence"/>
</dbReference>
<evidence type="ECO:0000313" key="2">
    <source>
        <dbReference type="EMBL" id="KII70936.1"/>
    </source>
</evidence>
<dbReference type="EMBL" id="JWZT01001927">
    <property type="protein sequence ID" value="KII70936.1"/>
    <property type="molecule type" value="Genomic_DNA"/>
</dbReference>
<name>A0A0C2MUD5_THEKT</name>
<protein>
    <submittedName>
        <fullName evidence="2">Uncharacterized protein</fullName>
    </submittedName>
</protein>
<comment type="caution">
    <text evidence="2">The sequence shown here is derived from an EMBL/GenBank/DDBJ whole genome shotgun (WGS) entry which is preliminary data.</text>
</comment>
<gene>
    <name evidence="2" type="ORF">RF11_10856</name>
</gene>